<feature type="domain" description="Flagellar basal-body/hook protein C-terminal" evidence="7">
    <location>
        <begin position="397"/>
        <end position="442"/>
    </location>
</feature>
<comment type="subcellular location">
    <subcellularLocation>
        <location evidence="1 5">Bacterial flagellum basal body</location>
    </subcellularLocation>
</comment>
<dbReference type="InterPro" id="IPR019776">
    <property type="entry name" value="Flagellar_basal_body_rod_CS"/>
</dbReference>
<dbReference type="NCBIfam" id="TIGR03506">
    <property type="entry name" value="FlgEFG_subfam"/>
    <property type="match status" value="1"/>
</dbReference>
<dbReference type="InterPro" id="IPR037925">
    <property type="entry name" value="FlgE/F/G-like"/>
</dbReference>
<evidence type="ECO:0000259" key="7">
    <source>
        <dbReference type="Pfam" id="PF06429"/>
    </source>
</evidence>
<feature type="domain" description="Flagellar hook protein FlgE/F/G-like D1" evidence="9">
    <location>
        <begin position="83"/>
        <end position="152"/>
    </location>
</feature>
<dbReference type="Pfam" id="PF00460">
    <property type="entry name" value="Flg_bb_rod"/>
    <property type="match status" value="1"/>
</dbReference>
<dbReference type="GO" id="GO:0071978">
    <property type="term" value="P:bacterial-type flagellum-dependent swarming motility"/>
    <property type="evidence" value="ECO:0007669"/>
    <property type="project" value="TreeGrafter"/>
</dbReference>
<keyword evidence="10" id="KW-0966">Cell projection</keyword>
<dbReference type="Proteomes" id="UP000254266">
    <property type="component" value="Unassembled WGS sequence"/>
</dbReference>
<feature type="domain" description="Flagellar hook protein FlgE D2" evidence="8">
    <location>
        <begin position="201"/>
        <end position="324"/>
    </location>
</feature>
<comment type="function">
    <text evidence="5">A flexible structure which links the flagellar filament to the drive apparatus in the basal body.</text>
</comment>
<keyword evidence="10" id="KW-0282">Flagellum</keyword>
<evidence type="ECO:0000313" key="10">
    <source>
        <dbReference type="EMBL" id="RDH84712.1"/>
    </source>
</evidence>
<sequence length="443" mass="45426">MSFNISLSGLNAASSDLDVTSNNVANVSTTGFKGSRAEFSDIFAASPLGTTSNAIGAGVQLASVSQQFGQGNLEFTENTLDMAVSGEGFFVMRNNQTSADLSYTRAGAFQVDENGLVANSAGQILQVFPVDPITGVVGTTSLTGTIPLQVPNTVGSPQATTGVDINLNLPAAISPAIDPAAVGGIDDEFNAAILAGTTVAPNTSNFHNSTSATVFDSQGNSHILTMYYVMSDDLNNTWDVRSTLDGFPMTTGGALSPAVLDFDSAGALDLTNSTTAGALNFDAFTLTNGAAPIDITIDFASQGNTVTQEAQGGFSVQSLSQDGFSTGRLAGLEVDDSGLVRASFTNGQTTALGKVALARFDNPQGLRQTGNTSWVETVDSGPVIGGEAGTGNLGLIQTGALETSNVDLTAELVNLITAQRNFQANSKAIETANTITQTIINIT</sequence>
<gene>
    <name evidence="10" type="ORF">DIZ80_04390</name>
</gene>
<dbReference type="GO" id="GO:0009424">
    <property type="term" value="C:bacterial-type flagellum hook"/>
    <property type="evidence" value="ECO:0007669"/>
    <property type="project" value="TreeGrafter"/>
</dbReference>
<evidence type="ECO:0000256" key="4">
    <source>
        <dbReference type="ARBA" id="ARBA00023143"/>
    </source>
</evidence>
<keyword evidence="11" id="KW-1185">Reference proteome</keyword>
<evidence type="ECO:0000256" key="5">
    <source>
        <dbReference type="RuleBase" id="RU362116"/>
    </source>
</evidence>
<evidence type="ECO:0000259" key="9">
    <source>
        <dbReference type="Pfam" id="PF22692"/>
    </source>
</evidence>
<keyword evidence="10" id="KW-0969">Cilium</keyword>
<dbReference type="InterPro" id="IPR001444">
    <property type="entry name" value="Flag_bb_rod_N"/>
</dbReference>
<comment type="caution">
    <text evidence="10">The sequence shown here is derived from an EMBL/GenBank/DDBJ whole genome shotgun (WGS) entry which is preliminary data.</text>
</comment>
<name>A0A370DIG3_9GAMM</name>
<dbReference type="NCBIfam" id="NF004238">
    <property type="entry name" value="PRK05682.1-1"/>
    <property type="match status" value="1"/>
</dbReference>
<proteinExistence type="inferred from homology"/>
<dbReference type="SUPFAM" id="SSF117143">
    <property type="entry name" value="Flagellar hook protein flgE"/>
    <property type="match status" value="1"/>
</dbReference>
<dbReference type="PROSITE" id="PS00588">
    <property type="entry name" value="FLAGELLA_BB_ROD"/>
    <property type="match status" value="1"/>
</dbReference>
<keyword evidence="4 5" id="KW-0975">Bacterial flagellum</keyword>
<accession>A0A370DIG3</accession>
<reference evidence="10 11" key="1">
    <citation type="journal article" date="2018" name="ISME J.">
        <title>Endosymbiont genomes yield clues of tubeworm success.</title>
        <authorList>
            <person name="Li Y."/>
            <person name="Liles M.R."/>
            <person name="Halanych K.M."/>
        </authorList>
    </citation>
    <scope>NUCLEOTIDE SEQUENCE [LARGE SCALE GENOMIC DNA]</scope>
    <source>
        <strain evidence="10">A1464</strain>
    </source>
</reference>
<evidence type="ECO:0000256" key="1">
    <source>
        <dbReference type="ARBA" id="ARBA00004117"/>
    </source>
</evidence>
<evidence type="ECO:0000313" key="11">
    <source>
        <dbReference type="Proteomes" id="UP000254266"/>
    </source>
</evidence>
<evidence type="ECO:0000256" key="2">
    <source>
        <dbReference type="ARBA" id="ARBA00009677"/>
    </source>
</evidence>
<dbReference type="Pfam" id="PF22692">
    <property type="entry name" value="LlgE_F_G_D1"/>
    <property type="match status" value="1"/>
</dbReference>
<evidence type="ECO:0000259" key="8">
    <source>
        <dbReference type="Pfam" id="PF07559"/>
    </source>
</evidence>
<dbReference type="Gene3D" id="2.60.98.20">
    <property type="entry name" value="Flagellar hook protein FlgE"/>
    <property type="match status" value="1"/>
</dbReference>
<dbReference type="AlphaFoldDB" id="A0A370DIG3"/>
<comment type="similarity">
    <text evidence="2 5">Belongs to the flagella basal body rod proteins family.</text>
</comment>
<evidence type="ECO:0000259" key="6">
    <source>
        <dbReference type="Pfam" id="PF00460"/>
    </source>
</evidence>
<dbReference type="GO" id="GO:0005829">
    <property type="term" value="C:cytosol"/>
    <property type="evidence" value="ECO:0007669"/>
    <property type="project" value="TreeGrafter"/>
</dbReference>
<evidence type="ECO:0000256" key="3">
    <source>
        <dbReference type="ARBA" id="ARBA00019015"/>
    </source>
</evidence>
<dbReference type="InterPro" id="IPR037058">
    <property type="entry name" value="Falgellar_hook_FlgE_sf"/>
</dbReference>
<organism evidence="10 11">
    <name type="scientific">endosymbiont of Galathealinum brachiosum</name>
    <dbReference type="NCBI Taxonomy" id="2200906"/>
    <lineage>
        <taxon>Bacteria</taxon>
        <taxon>Pseudomonadati</taxon>
        <taxon>Pseudomonadota</taxon>
        <taxon>Gammaproteobacteria</taxon>
        <taxon>sulfur-oxidizing symbionts</taxon>
    </lineage>
</organism>
<feature type="domain" description="Flagellar basal body rod protein N-terminal" evidence="6">
    <location>
        <begin position="4"/>
        <end position="33"/>
    </location>
</feature>
<dbReference type="InterPro" id="IPR011491">
    <property type="entry name" value="FlgE_D2"/>
</dbReference>
<dbReference type="Pfam" id="PF07559">
    <property type="entry name" value="FlgE_D2"/>
    <property type="match status" value="1"/>
</dbReference>
<dbReference type="InterPro" id="IPR020013">
    <property type="entry name" value="Flagellar_FlgE/F/G"/>
</dbReference>
<protein>
    <recommendedName>
        <fullName evidence="3 5">Flagellar hook protein FlgE</fullName>
    </recommendedName>
</protein>
<dbReference type="InterPro" id="IPR053967">
    <property type="entry name" value="LlgE_F_G-like_D1"/>
</dbReference>
<dbReference type="PANTHER" id="PTHR30435">
    <property type="entry name" value="FLAGELLAR PROTEIN"/>
    <property type="match status" value="1"/>
</dbReference>
<dbReference type="GO" id="GO:0009425">
    <property type="term" value="C:bacterial-type flagellum basal body"/>
    <property type="evidence" value="ECO:0007669"/>
    <property type="project" value="UniProtKB-SubCell"/>
</dbReference>
<dbReference type="EMBL" id="QFXC01000007">
    <property type="protein sequence ID" value="RDH84712.1"/>
    <property type="molecule type" value="Genomic_DNA"/>
</dbReference>
<dbReference type="Pfam" id="PF06429">
    <property type="entry name" value="Flg_bbr_C"/>
    <property type="match status" value="1"/>
</dbReference>
<dbReference type="PANTHER" id="PTHR30435:SF1">
    <property type="entry name" value="FLAGELLAR HOOK PROTEIN FLGE"/>
    <property type="match status" value="1"/>
</dbReference>
<dbReference type="InterPro" id="IPR010930">
    <property type="entry name" value="Flg_bb/hook_C_dom"/>
</dbReference>